<dbReference type="Pfam" id="PF14291">
    <property type="entry name" value="DUF4371"/>
    <property type="match status" value="1"/>
</dbReference>
<organism evidence="2 3">
    <name type="scientific">Frankliniella occidentalis</name>
    <name type="common">Western flower thrips</name>
    <name type="synonym">Euthrips occidentalis</name>
    <dbReference type="NCBI Taxonomy" id="133901"/>
    <lineage>
        <taxon>Eukaryota</taxon>
        <taxon>Metazoa</taxon>
        <taxon>Ecdysozoa</taxon>
        <taxon>Arthropoda</taxon>
        <taxon>Hexapoda</taxon>
        <taxon>Insecta</taxon>
        <taxon>Pterygota</taxon>
        <taxon>Neoptera</taxon>
        <taxon>Paraneoptera</taxon>
        <taxon>Thysanoptera</taxon>
        <taxon>Terebrantia</taxon>
        <taxon>Thripoidea</taxon>
        <taxon>Thripidae</taxon>
        <taxon>Frankliniella</taxon>
    </lineage>
</organism>
<dbReference type="PANTHER" id="PTHR45749">
    <property type="match status" value="1"/>
</dbReference>
<dbReference type="GeneID" id="127750696"/>
<dbReference type="KEGG" id="foc:127750696"/>
<feature type="domain" description="DUF4371" evidence="1">
    <location>
        <begin position="35"/>
        <end position="207"/>
    </location>
</feature>
<dbReference type="AlphaFoldDB" id="A0A9C6X4G5"/>
<keyword evidence="2" id="KW-1185">Reference proteome</keyword>
<dbReference type="PANTHER" id="PTHR45749:SF14">
    <property type="entry name" value="TTF-TYPE DOMAIN-CONTAINING PROTEIN"/>
    <property type="match status" value="1"/>
</dbReference>
<dbReference type="RefSeq" id="XP_052128973.1">
    <property type="nucleotide sequence ID" value="XM_052273013.1"/>
</dbReference>
<sequence length="207" mass="23021">MFETHEKSQYHKAAVHAITSLTQAPVTAQISSAQDKQQSESRVALKAIFTTLMVLARQGLAIRGKTMENSNLIQMLNLRARDIPELDSWLKRRVKFLSPEVQNEMLEIMANEILRGIVADVQKCGKFSAIMDECRDSSNMEQVAICLHTVDMGTLQAVEYFIGLYATTSTTGQTLTKIFLDVLKRLSLDVSNLSGQCFDGASNMKGE</sequence>
<evidence type="ECO:0000313" key="3">
    <source>
        <dbReference type="RefSeq" id="XP_052128973.1"/>
    </source>
</evidence>
<reference evidence="3" key="1">
    <citation type="submission" date="2025-08" db="UniProtKB">
        <authorList>
            <consortium name="RefSeq"/>
        </authorList>
    </citation>
    <scope>IDENTIFICATION</scope>
    <source>
        <tissue evidence="3">Whole organism</tissue>
    </source>
</reference>
<proteinExistence type="predicted"/>
<dbReference type="InterPro" id="IPR025398">
    <property type="entry name" value="DUF4371"/>
</dbReference>
<name>A0A9C6X4G5_FRAOC</name>
<evidence type="ECO:0000313" key="2">
    <source>
        <dbReference type="Proteomes" id="UP000504606"/>
    </source>
</evidence>
<protein>
    <submittedName>
        <fullName evidence="3">Uncharacterized protein LOC127750696</fullName>
    </submittedName>
</protein>
<evidence type="ECO:0000259" key="1">
    <source>
        <dbReference type="Pfam" id="PF14291"/>
    </source>
</evidence>
<dbReference type="Proteomes" id="UP000504606">
    <property type="component" value="Unplaced"/>
</dbReference>
<gene>
    <name evidence="3" type="primary">LOC127750696</name>
</gene>
<accession>A0A9C6X4G5</accession>
<dbReference type="OrthoDB" id="7692318at2759"/>